<proteinExistence type="predicted"/>
<keyword evidence="3" id="KW-1185">Reference proteome</keyword>
<organism evidence="2 3">
    <name type="scientific">Laodelphax striatellus</name>
    <name type="common">Small brown planthopper</name>
    <name type="synonym">Delphax striatella</name>
    <dbReference type="NCBI Taxonomy" id="195883"/>
    <lineage>
        <taxon>Eukaryota</taxon>
        <taxon>Metazoa</taxon>
        <taxon>Ecdysozoa</taxon>
        <taxon>Arthropoda</taxon>
        <taxon>Hexapoda</taxon>
        <taxon>Insecta</taxon>
        <taxon>Pterygota</taxon>
        <taxon>Neoptera</taxon>
        <taxon>Paraneoptera</taxon>
        <taxon>Hemiptera</taxon>
        <taxon>Auchenorrhyncha</taxon>
        <taxon>Fulgoroidea</taxon>
        <taxon>Delphacidae</taxon>
        <taxon>Criomorphinae</taxon>
        <taxon>Laodelphax</taxon>
    </lineage>
</organism>
<dbReference type="InParanoid" id="A0A482WJY8"/>
<dbReference type="EMBL" id="QKKF02033231">
    <property type="protein sequence ID" value="RZF33829.1"/>
    <property type="molecule type" value="Genomic_DNA"/>
</dbReference>
<dbReference type="AlphaFoldDB" id="A0A482WJY8"/>
<feature type="chain" id="PRO_5019749220" evidence="1">
    <location>
        <begin position="25"/>
        <end position="218"/>
    </location>
</feature>
<evidence type="ECO:0000313" key="3">
    <source>
        <dbReference type="Proteomes" id="UP000291343"/>
    </source>
</evidence>
<reference evidence="2 3" key="1">
    <citation type="journal article" date="2017" name="Gigascience">
        <title>Genome sequence of the small brown planthopper, Laodelphax striatellus.</title>
        <authorList>
            <person name="Zhu J."/>
            <person name="Jiang F."/>
            <person name="Wang X."/>
            <person name="Yang P."/>
            <person name="Bao Y."/>
            <person name="Zhao W."/>
            <person name="Wang W."/>
            <person name="Lu H."/>
            <person name="Wang Q."/>
            <person name="Cui N."/>
            <person name="Li J."/>
            <person name="Chen X."/>
            <person name="Luo L."/>
            <person name="Yu J."/>
            <person name="Kang L."/>
            <person name="Cui F."/>
        </authorList>
    </citation>
    <scope>NUCLEOTIDE SEQUENCE [LARGE SCALE GENOMIC DNA]</scope>
    <source>
        <strain evidence="2">Lst14</strain>
    </source>
</reference>
<sequence length="218" mass="25311">MRYFSCSLFPVFYLAILVINYSGAVPLDLEEVENSEDETTQTDQPSCSELDAYKRIIELLAAQPEEYNTLVIQNIEKVEINGKQVDENCGDDVDENVDWEINRNHRAYIRPVSYVMSDGKGKGEEYDRRNEFGGRGGDFGQGRWKRSDFVWDKQEGEIPDLFREQKILSEPIFDEVVKKEVCDKIFELVNAYNKQGVVLTNEEMRGIQENRDESRKDK</sequence>
<evidence type="ECO:0000313" key="2">
    <source>
        <dbReference type="EMBL" id="RZF33829.1"/>
    </source>
</evidence>
<name>A0A482WJY8_LAOST</name>
<keyword evidence="1" id="KW-0732">Signal</keyword>
<comment type="caution">
    <text evidence="2">The sequence shown here is derived from an EMBL/GenBank/DDBJ whole genome shotgun (WGS) entry which is preliminary data.</text>
</comment>
<protein>
    <submittedName>
        <fullName evidence="2">Uncharacterized protein</fullName>
    </submittedName>
</protein>
<feature type="signal peptide" evidence="1">
    <location>
        <begin position="1"/>
        <end position="24"/>
    </location>
</feature>
<gene>
    <name evidence="2" type="ORF">LSTR_LSTR008952</name>
</gene>
<evidence type="ECO:0000256" key="1">
    <source>
        <dbReference type="SAM" id="SignalP"/>
    </source>
</evidence>
<dbReference type="Proteomes" id="UP000291343">
    <property type="component" value="Unassembled WGS sequence"/>
</dbReference>
<accession>A0A482WJY8</accession>